<keyword evidence="12" id="KW-0732">Signal</keyword>
<keyword evidence="7" id="KW-0645">Protease</keyword>
<dbReference type="PANTHER" id="PTHR11533">
    <property type="entry name" value="PROTEASE M1 ZINC METALLOPROTEASE"/>
    <property type="match status" value="1"/>
</dbReference>
<dbReference type="GO" id="GO:0008270">
    <property type="term" value="F:zinc ion binding"/>
    <property type="evidence" value="ECO:0007669"/>
    <property type="project" value="InterPro"/>
</dbReference>
<accession>A0A7D4QA92</accession>
<evidence type="ECO:0000256" key="12">
    <source>
        <dbReference type="SAM" id="SignalP"/>
    </source>
</evidence>
<dbReference type="PANTHER" id="PTHR11533:SF174">
    <property type="entry name" value="PUROMYCIN-SENSITIVE AMINOPEPTIDASE-RELATED"/>
    <property type="match status" value="1"/>
</dbReference>
<dbReference type="AlphaFoldDB" id="A0A7D4QA92"/>
<evidence type="ECO:0000256" key="5">
    <source>
        <dbReference type="ARBA" id="ARBA00015611"/>
    </source>
</evidence>
<feature type="chain" id="PRO_5028949422" description="Aminopeptidase N" evidence="12">
    <location>
        <begin position="27"/>
        <end position="829"/>
    </location>
</feature>
<dbReference type="Proteomes" id="UP000505355">
    <property type="component" value="Chromosome"/>
</dbReference>
<dbReference type="Gene3D" id="2.60.40.1730">
    <property type="entry name" value="tricorn interacting facor f3 domain"/>
    <property type="match status" value="1"/>
</dbReference>
<keyword evidence="6" id="KW-0031">Aminopeptidase</keyword>
<gene>
    <name evidence="15" type="ORF">HQ865_19360</name>
</gene>
<evidence type="ECO:0000256" key="1">
    <source>
        <dbReference type="ARBA" id="ARBA00000098"/>
    </source>
</evidence>
<dbReference type="RefSeq" id="WP_173416487.1">
    <property type="nucleotide sequence ID" value="NZ_CP054139.1"/>
</dbReference>
<dbReference type="SUPFAM" id="SSF48371">
    <property type="entry name" value="ARM repeat"/>
    <property type="match status" value="1"/>
</dbReference>
<dbReference type="Gene3D" id="1.25.10.10">
    <property type="entry name" value="Leucine-rich Repeat Variant"/>
    <property type="match status" value="1"/>
</dbReference>
<keyword evidence="9" id="KW-0378">Hydrolase</keyword>
<dbReference type="Pfam" id="PF01433">
    <property type="entry name" value="Peptidase_M1"/>
    <property type="match status" value="1"/>
</dbReference>
<evidence type="ECO:0000256" key="9">
    <source>
        <dbReference type="ARBA" id="ARBA00022801"/>
    </source>
</evidence>
<dbReference type="Pfam" id="PF13646">
    <property type="entry name" value="HEAT_2"/>
    <property type="match status" value="1"/>
</dbReference>
<dbReference type="PROSITE" id="PS51257">
    <property type="entry name" value="PROKAR_LIPOPROTEIN"/>
    <property type="match status" value="1"/>
</dbReference>
<dbReference type="CDD" id="cd09603">
    <property type="entry name" value="M1_APN_like"/>
    <property type="match status" value="1"/>
</dbReference>
<keyword evidence="16" id="KW-1185">Reference proteome</keyword>
<comment type="catalytic activity">
    <reaction evidence="1">
        <text>Release of an N-terminal amino acid, Xaa-|-Yaa- from a peptide, amide or arylamide. Xaa is preferably Ala, but may be most amino acids including Pro (slow action). When a terminal hydrophobic residue is followed by a prolyl residue, the two may be released as an intact Xaa-Pro dipeptide.</text>
        <dbReference type="EC" id="3.4.11.2"/>
    </reaction>
</comment>
<evidence type="ECO:0000256" key="8">
    <source>
        <dbReference type="ARBA" id="ARBA00022723"/>
    </source>
</evidence>
<dbReference type="InterPro" id="IPR027268">
    <property type="entry name" value="Peptidase_M4/M1_CTD_sf"/>
</dbReference>
<dbReference type="GO" id="GO:0016020">
    <property type="term" value="C:membrane"/>
    <property type="evidence" value="ECO:0007669"/>
    <property type="project" value="TreeGrafter"/>
</dbReference>
<dbReference type="InterPro" id="IPR001930">
    <property type="entry name" value="Peptidase_M1"/>
</dbReference>
<dbReference type="GO" id="GO:0005737">
    <property type="term" value="C:cytoplasm"/>
    <property type="evidence" value="ECO:0007669"/>
    <property type="project" value="TreeGrafter"/>
</dbReference>
<evidence type="ECO:0000256" key="2">
    <source>
        <dbReference type="ARBA" id="ARBA00001947"/>
    </source>
</evidence>
<comment type="cofactor">
    <cofactor evidence="2">
        <name>Zn(2+)</name>
        <dbReference type="ChEBI" id="CHEBI:29105"/>
    </cofactor>
</comment>
<feature type="domain" description="Aminopeptidase N-like N-terminal" evidence="14">
    <location>
        <begin position="51"/>
        <end position="241"/>
    </location>
</feature>
<dbReference type="InterPro" id="IPR016024">
    <property type="entry name" value="ARM-type_fold"/>
</dbReference>
<dbReference type="EC" id="3.4.11.2" evidence="4"/>
<evidence type="ECO:0000259" key="13">
    <source>
        <dbReference type="Pfam" id="PF01433"/>
    </source>
</evidence>
<organism evidence="15 16">
    <name type="scientific">Mucilaginibacter mali</name>
    <dbReference type="NCBI Taxonomy" id="2740462"/>
    <lineage>
        <taxon>Bacteria</taxon>
        <taxon>Pseudomonadati</taxon>
        <taxon>Bacteroidota</taxon>
        <taxon>Sphingobacteriia</taxon>
        <taxon>Sphingobacteriales</taxon>
        <taxon>Sphingobacteriaceae</taxon>
        <taxon>Mucilaginibacter</taxon>
    </lineage>
</organism>
<keyword evidence="11" id="KW-0482">Metalloprotease</keyword>
<dbReference type="KEGG" id="mmab:HQ865_19360"/>
<evidence type="ECO:0000256" key="11">
    <source>
        <dbReference type="ARBA" id="ARBA00023049"/>
    </source>
</evidence>
<feature type="domain" description="Peptidase M1 membrane alanine aminopeptidase" evidence="13">
    <location>
        <begin position="279"/>
        <end position="487"/>
    </location>
</feature>
<proteinExistence type="inferred from homology"/>
<dbReference type="SUPFAM" id="SSF55486">
    <property type="entry name" value="Metalloproteases ('zincins'), catalytic domain"/>
    <property type="match status" value="1"/>
</dbReference>
<evidence type="ECO:0000256" key="10">
    <source>
        <dbReference type="ARBA" id="ARBA00022833"/>
    </source>
</evidence>
<dbReference type="InterPro" id="IPR014782">
    <property type="entry name" value="Peptidase_M1_dom"/>
</dbReference>
<dbReference type="GO" id="GO:0043171">
    <property type="term" value="P:peptide catabolic process"/>
    <property type="evidence" value="ECO:0007669"/>
    <property type="project" value="TreeGrafter"/>
</dbReference>
<dbReference type="InterPro" id="IPR042097">
    <property type="entry name" value="Aminopeptidase_N-like_N_sf"/>
</dbReference>
<comment type="similarity">
    <text evidence="3">Belongs to the peptidase M1 family.</text>
</comment>
<feature type="signal peptide" evidence="12">
    <location>
        <begin position="1"/>
        <end position="26"/>
    </location>
</feature>
<sequence length="829" mass="92485">MIKFRSISALLISGACVSAIGTAALAQAPTTPQATSTVYRETTPKINDLIHTKLDVRFDYKKRYMYGKEWVTLKPHFYPTDSLRLDAKGMDIKGLFVVKAGKNIPLKYTYEDSLQLNIKLDKTYTNGENYTLYIDYTSKPNELKVKGSAAINDAKGLYFINPDGTEKNKPTQIWTQGETESSSCWFPTIDKPNQKTTEEISMTVLSKYVTLSNGKLVSQKANADGTRTDTWKQDLPHSPYLFMMAVGDFKVYHDKWKNKPVDYYLEPKYAPYAKDIFGQTPELIDFYSKTLGVDYPWDKYAQIVVRDYVSGAMENTSATLHGEYVQATKRELLDAYYSQGQSTIAHELFHQWFGDYVTAESWSNLTVNESFADFSETLWAEHKYGQDAGDAHSYTDAVNYMRGGANDKKNLVRFFYNDKEDVFDAVTYQKGGTILNMLRTFLGRDAFYKGLGLYLKTNAFKNGEAQQLRLALEEVSGKDLNWFFNQWYYGAGHPVMNISYKWDAATKTQTVYLKQSQAGQTFILPMAIDIYQGGKKVRHSYWMRNAVDSVSYQLAGKPDLVNVDGEKKTLWAKTDNKTLDEFVFQYFNAPLYLDRNEAVTAALAKQADKGAQKVLIAALKDKYFGIQLRVINGLTMTNDDIRNPAQPILASLAQTDPNTLVRAAAITALGKLKASGNMNLFKSALNNPSLAVEAAAFNAITLLDPAEASTLAKSLEKEAEGALAVNIMNVYLDNGTSAQWPFIKAKIDANPQIAVSVFRKMAPYLSRIDNSTYVQQGITILKNIGLQYKANGAGPVLIAAINSVKDARAKMGDNASVAAADAAVKEIGN</sequence>
<keyword evidence="10" id="KW-0862">Zinc</keyword>
<dbReference type="GO" id="GO:0042277">
    <property type="term" value="F:peptide binding"/>
    <property type="evidence" value="ECO:0007669"/>
    <property type="project" value="TreeGrafter"/>
</dbReference>
<dbReference type="SUPFAM" id="SSF63737">
    <property type="entry name" value="Leukotriene A4 hydrolase N-terminal domain"/>
    <property type="match status" value="1"/>
</dbReference>
<reference evidence="15 16" key="1">
    <citation type="submission" date="2020-05" db="EMBL/GenBank/DDBJ databases">
        <title>Mucilaginibacter mali sp. nov.</title>
        <authorList>
            <person name="Kim H.S."/>
            <person name="Lee K.C."/>
            <person name="Suh M.K."/>
            <person name="Kim J.-S."/>
            <person name="Han K.-I."/>
            <person name="Eom M.K."/>
            <person name="Shin Y.K."/>
            <person name="Lee J.-S."/>
        </authorList>
    </citation>
    <scope>NUCLEOTIDE SEQUENCE [LARGE SCALE GENOMIC DNA]</scope>
    <source>
        <strain evidence="15 16">G2-14</strain>
    </source>
</reference>
<protein>
    <recommendedName>
        <fullName evidence="5">Aminopeptidase N</fullName>
        <ecNumber evidence="4">3.4.11.2</ecNumber>
    </recommendedName>
</protein>
<dbReference type="InterPro" id="IPR011989">
    <property type="entry name" value="ARM-like"/>
</dbReference>
<dbReference type="InterPro" id="IPR045357">
    <property type="entry name" value="Aminopeptidase_N-like_N"/>
</dbReference>
<dbReference type="Gene3D" id="1.10.390.10">
    <property type="entry name" value="Neutral Protease Domain 2"/>
    <property type="match status" value="1"/>
</dbReference>
<dbReference type="EMBL" id="CP054139">
    <property type="protein sequence ID" value="QKJ31831.1"/>
    <property type="molecule type" value="Genomic_DNA"/>
</dbReference>
<dbReference type="GO" id="GO:0016285">
    <property type="term" value="F:alanyl aminopeptidase activity"/>
    <property type="evidence" value="ECO:0007669"/>
    <property type="project" value="UniProtKB-EC"/>
</dbReference>
<name>A0A7D4QA92_9SPHI</name>
<evidence type="ECO:0000313" key="15">
    <source>
        <dbReference type="EMBL" id="QKJ31831.1"/>
    </source>
</evidence>
<dbReference type="InterPro" id="IPR050344">
    <property type="entry name" value="Peptidase_M1_aminopeptidases"/>
</dbReference>
<dbReference type="PRINTS" id="PR00756">
    <property type="entry name" value="ALADIPTASE"/>
</dbReference>
<dbReference type="GO" id="GO:0070006">
    <property type="term" value="F:metalloaminopeptidase activity"/>
    <property type="evidence" value="ECO:0007669"/>
    <property type="project" value="TreeGrafter"/>
</dbReference>
<dbReference type="GO" id="GO:0006508">
    <property type="term" value="P:proteolysis"/>
    <property type="evidence" value="ECO:0007669"/>
    <property type="project" value="UniProtKB-KW"/>
</dbReference>
<evidence type="ECO:0000256" key="6">
    <source>
        <dbReference type="ARBA" id="ARBA00022438"/>
    </source>
</evidence>
<evidence type="ECO:0000256" key="7">
    <source>
        <dbReference type="ARBA" id="ARBA00022670"/>
    </source>
</evidence>
<dbReference type="Pfam" id="PF17900">
    <property type="entry name" value="Peptidase_M1_N"/>
    <property type="match status" value="1"/>
</dbReference>
<evidence type="ECO:0000256" key="3">
    <source>
        <dbReference type="ARBA" id="ARBA00010136"/>
    </source>
</evidence>
<keyword evidence="8" id="KW-0479">Metal-binding</keyword>
<evidence type="ECO:0000313" key="16">
    <source>
        <dbReference type="Proteomes" id="UP000505355"/>
    </source>
</evidence>
<evidence type="ECO:0000259" key="14">
    <source>
        <dbReference type="Pfam" id="PF17900"/>
    </source>
</evidence>
<dbReference type="GO" id="GO:0005615">
    <property type="term" value="C:extracellular space"/>
    <property type="evidence" value="ECO:0007669"/>
    <property type="project" value="TreeGrafter"/>
</dbReference>
<evidence type="ECO:0000256" key="4">
    <source>
        <dbReference type="ARBA" id="ARBA00012564"/>
    </source>
</evidence>